<gene>
    <name evidence="1" type="ORF">BDV36DRAFT_296979</name>
</gene>
<proteinExistence type="predicted"/>
<accession>A0ABQ6WHD9</accession>
<reference evidence="1 2" key="1">
    <citation type="submission" date="2019-04" db="EMBL/GenBank/DDBJ databases">
        <authorList>
            <consortium name="DOE Joint Genome Institute"/>
            <person name="Mondo S."/>
            <person name="Kjaerbolling I."/>
            <person name="Vesth T."/>
            <person name="Frisvad J.C."/>
            <person name="Nybo J.L."/>
            <person name="Theobald S."/>
            <person name="Kildgaard S."/>
            <person name="Isbrandt T."/>
            <person name="Kuo A."/>
            <person name="Sato A."/>
            <person name="Lyhne E.K."/>
            <person name="Kogle M.E."/>
            <person name="Wiebenga A."/>
            <person name="Kun R.S."/>
            <person name="Lubbers R.J."/>
            <person name="Makela M.R."/>
            <person name="Barry K."/>
            <person name="Chovatia M."/>
            <person name="Clum A."/>
            <person name="Daum C."/>
            <person name="Haridas S."/>
            <person name="He G."/>
            <person name="LaButti K."/>
            <person name="Lipzen A."/>
            <person name="Riley R."/>
            <person name="Salamov A."/>
            <person name="Simmons B.A."/>
            <person name="Magnuson J.K."/>
            <person name="Henrissat B."/>
            <person name="Mortensen U.H."/>
            <person name="Larsen T.O."/>
            <person name="Devries R.P."/>
            <person name="Grigoriev I.V."/>
            <person name="Machida M."/>
            <person name="Baker S.E."/>
            <person name="Andersen M.R."/>
            <person name="Cantor M.N."/>
            <person name="Hua S.X."/>
        </authorList>
    </citation>
    <scope>NUCLEOTIDE SEQUENCE [LARGE SCALE GENOMIC DNA]</scope>
    <source>
        <strain evidence="1 2">CBS 117616</strain>
    </source>
</reference>
<organism evidence="1 2">
    <name type="scientific">Aspergillus pseudocaelatus</name>
    <dbReference type="NCBI Taxonomy" id="1825620"/>
    <lineage>
        <taxon>Eukaryota</taxon>
        <taxon>Fungi</taxon>
        <taxon>Dikarya</taxon>
        <taxon>Ascomycota</taxon>
        <taxon>Pezizomycotina</taxon>
        <taxon>Eurotiomycetes</taxon>
        <taxon>Eurotiomycetidae</taxon>
        <taxon>Eurotiales</taxon>
        <taxon>Aspergillaceae</taxon>
        <taxon>Aspergillus</taxon>
        <taxon>Aspergillus subgen. Circumdati</taxon>
    </lineage>
</organism>
<keyword evidence="2" id="KW-1185">Reference proteome</keyword>
<protein>
    <submittedName>
        <fullName evidence="1">Uncharacterized protein</fullName>
    </submittedName>
</protein>
<evidence type="ECO:0000313" key="2">
    <source>
        <dbReference type="Proteomes" id="UP000325395"/>
    </source>
</evidence>
<dbReference type="Proteomes" id="UP000325395">
    <property type="component" value="Unassembled WGS sequence"/>
</dbReference>
<dbReference type="EMBL" id="ML735750">
    <property type="protein sequence ID" value="KAE8416557.1"/>
    <property type="molecule type" value="Genomic_DNA"/>
</dbReference>
<sequence length="190" mass="20645">MDTHQNSLVWSTRCNSQDLILFRTINILCILVPQQLPLTCLTASSGGLLAAEASKAVLAWAKDESSDSIYHGNNPKVLAINLSSDYATEWDEVTDSDDKIELSNLHLRLPFWAQKTATAKEATLYSTPEPKATPSISSSPATVGSGLGEYSSYDFTKVPGLKKTWTIENLVSDEGKPQLAWLLIPFSAAA</sequence>
<evidence type="ECO:0000313" key="1">
    <source>
        <dbReference type="EMBL" id="KAE8416557.1"/>
    </source>
</evidence>
<name>A0ABQ6WHD9_9EURO</name>